<dbReference type="EMBL" id="AVBC01000020">
    <property type="protein sequence ID" value="ERL51910.1"/>
    <property type="molecule type" value="Genomic_DNA"/>
</dbReference>
<feature type="domain" description="ABC transmembrane type-1" evidence="10">
    <location>
        <begin position="55"/>
        <end position="330"/>
    </location>
</feature>
<dbReference type="PANTHER" id="PTHR43553:SF11">
    <property type="entry name" value="ABC TRANSPORTER ATP-BINDING_PERMEASE PROTEIN YOJI"/>
    <property type="match status" value="1"/>
</dbReference>
<dbReference type="InterPro" id="IPR003593">
    <property type="entry name" value="AAA+_ATPase"/>
</dbReference>
<dbReference type="PANTHER" id="PTHR43553">
    <property type="entry name" value="HEAVY METAL TRANSPORTER"/>
    <property type="match status" value="1"/>
</dbReference>
<keyword evidence="2" id="KW-0813">Transport</keyword>
<dbReference type="AlphaFoldDB" id="W1NAH3"/>
<dbReference type="CDD" id="cd03225">
    <property type="entry name" value="ABC_cobalt_CbiO_domain1"/>
    <property type="match status" value="1"/>
</dbReference>
<sequence length="593" mass="65871">MLFTSNGLRDNAAPHQLLVWITSNAQSPLYSGAGSRGTLLELLSVVYRHYRWPFIGVMVLSLASAGLGIGAIAFINRRLIENVGDPIGVLPEFLGIILVLLVVTLASQLALTLLGHHFVYGLRSRLVKRILDTDIERLEALGSAELLASLSSDVRNITIAFVRLPELVQGIVLTIGSALYLGWLSPGLLLITSLWVAVTIVGGSLLVARVYRHLARVRETEERLYRDFESVIHGRKELTLNRGRARRLFEDSFAVNAREYRDQVVRADTYHLSAVNWSNIMMLGAIGIVFFLANGLGWASTGVAATYSLTLLFLRTPLLQAVGALPTLLSAQVAFNKLRQLRLAEDDEDFHVQEASQNDWQTLSMSAVSFQYSSGDAGDGFVVGPIDLTLQRGELVFLIGGNGSGKSTLARLLTGLYRPIAGEVLLDGKPVTADQLTAYRQRFSAVFTDFHQFDQLVGPGGEQADPQLVDDWLNWLVMHEKLRFDDQRISNPELSQGQRKRLALLMAVAEQRDILLLDEWAADQDPQFRRIFYRDLLPRLKQMGKTIIAISHDDHYFQYADRLLEMRQGKLSELTGAKRDAVSQDAVAHLDGV</sequence>
<dbReference type="InterPro" id="IPR005898">
    <property type="entry name" value="Cyc_pep_transpt_SyrD/YojI"/>
</dbReference>
<dbReference type="InterPro" id="IPR015856">
    <property type="entry name" value="ABC_transpr_CbiO/EcfA_su"/>
</dbReference>
<evidence type="ECO:0000256" key="2">
    <source>
        <dbReference type="ARBA" id="ARBA00022448"/>
    </source>
</evidence>
<dbReference type="GO" id="GO:1904680">
    <property type="term" value="F:peptide transmembrane transporter activity"/>
    <property type="evidence" value="ECO:0007669"/>
    <property type="project" value="InterPro"/>
</dbReference>
<dbReference type="Gene3D" id="1.20.1560.10">
    <property type="entry name" value="ABC transporter type 1, transmembrane domain"/>
    <property type="match status" value="1"/>
</dbReference>
<keyword evidence="5" id="KW-0067">ATP-binding</keyword>
<dbReference type="GO" id="GO:0043190">
    <property type="term" value="C:ATP-binding cassette (ABC) transporter complex"/>
    <property type="evidence" value="ECO:0007669"/>
    <property type="project" value="TreeGrafter"/>
</dbReference>
<comment type="caution">
    <text evidence="11">The sequence shown here is derived from an EMBL/GenBank/DDBJ whole genome shotgun (WGS) entry which is preliminary data.</text>
</comment>
<dbReference type="SUPFAM" id="SSF90123">
    <property type="entry name" value="ABC transporter transmembrane region"/>
    <property type="match status" value="1"/>
</dbReference>
<evidence type="ECO:0008006" key="13">
    <source>
        <dbReference type="Google" id="ProtNLM"/>
    </source>
</evidence>
<feature type="transmembrane region" description="Helical" evidence="8">
    <location>
        <begin position="95"/>
        <end position="119"/>
    </location>
</feature>
<organism evidence="11 12">
    <name type="scientific">Halomonas huangheensis</name>
    <dbReference type="NCBI Taxonomy" id="1178482"/>
    <lineage>
        <taxon>Bacteria</taxon>
        <taxon>Pseudomonadati</taxon>
        <taxon>Pseudomonadota</taxon>
        <taxon>Gammaproteobacteria</taxon>
        <taxon>Oceanospirillales</taxon>
        <taxon>Halomonadaceae</taxon>
        <taxon>Halomonas</taxon>
    </lineage>
</organism>
<keyword evidence="12" id="KW-1185">Reference proteome</keyword>
<dbReference type="NCBIfam" id="TIGR01194">
    <property type="entry name" value="cyc_pep_trnsptr"/>
    <property type="match status" value="1"/>
</dbReference>
<feature type="transmembrane region" description="Helical" evidence="8">
    <location>
        <begin position="280"/>
        <end position="298"/>
    </location>
</feature>
<dbReference type="PROSITE" id="PS00211">
    <property type="entry name" value="ABC_TRANSPORTER_1"/>
    <property type="match status" value="1"/>
</dbReference>
<dbReference type="Gene3D" id="3.40.50.300">
    <property type="entry name" value="P-loop containing nucleotide triphosphate hydrolases"/>
    <property type="match status" value="1"/>
</dbReference>
<feature type="transmembrane region" description="Helical" evidence="8">
    <location>
        <begin position="189"/>
        <end position="208"/>
    </location>
</feature>
<dbReference type="NCBIfam" id="NF007813">
    <property type="entry name" value="PRK10522.1"/>
    <property type="match status" value="1"/>
</dbReference>
<keyword evidence="6 8" id="KW-1133">Transmembrane helix</keyword>
<name>W1NAH3_9GAMM</name>
<dbReference type="PATRIC" id="fig|1178482.3.peg.1589"/>
<evidence type="ECO:0000256" key="4">
    <source>
        <dbReference type="ARBA" id="ARBA00022741"/>
    </source>
</evidence>
<dbReference type="GO" id="GO:0140359">
    <property type="term" value="F:ABC-type transporter activity"/>
    <property type="evidence" value="ECO:0007669"/>
    <property type="project" value="InterPro"/>
</dbReference>
<dbReference type="SUPFAM" id="SSF52540">
    <property type="entry name" value="P-loop containing nucleoside triphosphate hydrolases"/>
    <property type="match status" value="1"/>
</dbReference>
<keyword evidence="3 8" id="KW-0812">Transmembrane</keyword>
<evidence type="ECO:0000313" key="12">
    <source>
        <dbReference type="Proteomes" id="UP000019113"/>
    </source>
</evidence>
<evidence type="ECO:0000256" key="6">
    <source>
        <dbReference type="ARBA" id="ARBA00022989"/>
    </source>
</evidence>
<dbReference type="GO" id="GO:0005524">
    <property type="term" value="F:ATP binding"/>
    <property type="evidence" value="ECO:0007669"/>
    <property type="project" value="UniProtKB-KW"/>
</dbReference>
<dbReference type="STRING" id="1178482.AR456_14945"/>
<accession>W1NAH3</accession>
<dbReference type="InterPro" id="IPR017871">
    <property type="entry name" value="ABC_transporter-like_CS"/>
</dbReference>
<protein>
    <recommendedName>
        <fullName evidence="13">Multidrug transporter membrane component/ATP-binding component</fullName>
    </recommendedName>
</protein>
<evidence type="ECO:0000256" key="7">
    <source>
        <dbReference type="ARBA" id="ARBA00023136"/>
    </source>
</evidence>
<dbReference type="PROSITE" id="PS50893">
    <property type="entry name" value="ABC_TRANSPORTER_2"/>
    <property type="match status" value="1"/>
</dbReference>
<keyword evidence="7 8" id="KW-0472">Membrane</keyword>
<dbReference type="InterPro" id="IPR003439">
    <property type="entry name" value="ABC_transporter-like_ATP-bd"/>
</dbReference>
<evidence type="ECO:0000256" key="8">
    <source>
        <dbReference type="SAM" id="Phobius"/>
    </source>
</evidence>
<proteinExistence type="predicted"/>
<dbReference type="InterPro" id="IPR011527">
    <property type="entry name" value="ABC1_TM_dom"/>
</dbReference>
<dbReference type="PROSITE" id="PS50929">
    <property type="entry name" value="ABC_TM1F"/>
    <property type="match status" value="1"/>
</dbReference>
<evidence type="ECO:0000256" key="1">
    <source>
        <dbReference type="ARBA" id="ARBA00004651"/>
    </source>
</evidence>
<feature type="domain" description="ABC transporter" evidence="9">
    <location>
        <begin position="363"/>
        <end position="593"/>
    </location>
</feature>
<dbReference type="FunFam" id="3.40.50.300:FF:001035">
    <property type="entry name" value="ABC transporter ATP-binding protein YojI"/>
    <property type="match status" value="1"/>
</dbReference>
<dbReference type="InterPro" id="IPR036640">
    <property type="entry name" value="ABC1_TM_sf"/>
</dbReference>
<evidence type="ECO:0000259" key="10">
    <source>
        <dbReference type="PROSITE" id="PS50929"/>
    </source>
</evidence>
<evidence type="ECO:0000259" key="9">
    <source>
        <dbReference type="PROSITE" id="PS50893"/>
    </source>
</evidence>
<evidence type="ECO:0000256" key="3">
    <source>
        <dbReference type="ARBA" id="ARBA00022692"/>
    </source>
</evidence>
<dbReference type="InterPro" id="IPR027417">
    <property type="entry name" value="P-loop_NTPase"/>
</dbReference>
<dbReference type="SMART" id="SM00382">
    <property type="entry name" value="AAA"/>
    <property type="match status" value="1"/>
</dbReference>
<gene>
    <name evidence="11" type="ORF">BJB45_12140</name>
</gene>
<dbReference type="GO" id="GO:0015833">
    <property type="term" value="P:peptide transport"/>
    <property type="evidence" value="ECO:0007669"/>
    <property type="project" value="InterPro"/>
</dbReference>
<dbReference type="GO" id="GO:0016887">
    <property type="term" value="F:ATP hydrolysis activity"/>
    <property type="evidence" value="ECO:0007669"/>
    <property type="project" value="InterPro"/>
</dbReference>
<comment type="subcellular location">
    <subcellularLocation>
        <location evidence="1">Cell membrane</location>
        <topology evidence="1">Multi-pass membrane protein</topology>
    </subcellularLocation>
</comment>
<keyword evidence="4" id="KW-0547">Nucleotide-binding</keyword>
<evidence type="ECO:0000313" key="11">
    <source>
        <dbReference type="EMBL" id="ERL51910.1"/>
    </source>
</evidence>
<dbReference type="Pfam" id="PF00005">
    <property type="entry name" value="ABC_tran"/>
    <property type="match status" value="1"/>
</dbReference>
<dbReference type="eggNOG" id="COG4615">
    <property type="taxonomic scope" value="Bacteria"/>
</dbReference>
<evidence type="ECO:0000256" key="5">
    <source>
        <dbReference type="ARBA" id="ARBA00022840"/>
    </source>
</evidence>
<dbReference type="InterPro" id="IPR050095">
    <property type="entry name" value="ECF_ABC_transporter_ATP-bd"/>
</dbReference>
<reference evidence="11 12" key="1">
    <citation type="submission" date="2013-08" db="EMBL/GenBank/DDBJ databases">
        <title>draft genome of Halomonas huanghegensis, strain BJGMM-B45T.</title>
        <authorList>
            <person name="Miao C."/>
            <person name="Wan Y."/>
            <person name="Jin W."/>
        </authorList>
    </citation>
    <scope>NUCLEOTIDE SEQUENCE [LARGE SCALE GENOMIC DNA]</scope>
    <source>
        <strain evidence="11 12">BJGMM-B45</strain>
    </source>
</reference>
<dbReference type="Proteomes" id="UP000019113">
    <property type="component" value="Unassembled WGS sequence"/>
</dbReference>
<feature type="transmembrane region" description="Helical" evidence="8">
    <location>
        <begin position="52"/>
        <end position="75"/>
    </location>
</feature>